<sequence>MNEMDDNEADIDVILIILTTSLGQIEKQRYDGYYNNLAHPDWGAIGELYNYEYKNKIAFNLTLNDLPFFSSSRCIRIH</sequence>
<gene>
    <name evidence="1" type="ORF">CLUMA_CG007616</name>
</gene>
<dbReference type="EMBL" id="CVRI01000038">
    <property type="protein sequence ID" value="CRK94093.1"/>
    <property type="molecule type" value="Genomic_DNA"/>
</dbReference>
<protein>
    <submittedName>
        <fullName evidence="1">CLUMA_CG007616, isoform A</fullName>
    </submittedName>
</protein>
<dbReference type="AlphaFoldDB" id="A0A1J1I1D8"/>
<accession>A0A1J1I1D8</accession>
<proteinExistence type="predicted"/>
<keyword evidence="2" id="KW-1185">Reference proteome</keyword>
<dbReference type="OrthoDB" id="8195738at2759"/>
<dbReference type="STRING" id="568069.A0A1J1I1D8"/>
<evidence type="ECO:0000313" key="1">
    <source>
        <dbReference type="EMBL" id="CRK94093.1"/>
    </source>
</evidence>
<dbReference type="Proteomes" id="UP000183832">
    <property type="component" value="Unassembled WGS sequence"/>
</dbReference>
<evidence type="ECO:0000313" key="2">
    <source>
        <dbReference type="Proteomes" id="UP000183832"/>
    </source>
</evidence>
<name>A0A1J1I1D8_9DIPT</name>
<reference evidence="1 2" key="1">
    <citation type="submission" date="2015-04" db="EMBL/GenBank/DDBJ databases">
        <authorList>
            <person name="Syromyatnikov M.Y."/>
            <person name="Popov V.N."/>
        </authorList>
    </citation>
    <scope>NUCLEOTIDE SEQUENCE [LARGE SCALE GENOMIC DNA]</scope>
</reference>
<organism evidence="1 2">
    <name type="scientific">Clunio marinus</name>
    <dbReference type="NCBI Taxonomy" id="568069"/>
    <lineage>
        <taxon>Eukaryota</taxon>
        <taxon>Metazoa</taxon>
        <taxon>Ecdysozoa</taxon>
        <taxon>Arthropoda</taxon>
        <taxon>Hexapoda</taxon>
        <taxon>Insecta</taxon>
        <taxon>Pterygota</taxon>
        <taxon>Neoptera</taxon>
        <taxon>Endopterygota</taxon>
        <taxon>Diptera</taxon>
        <taxon>Nematocera</taxon>
        <taxon>Chironomoidea</taxon>
        <taxon>Chironomidae</taxon>
        <taxon>Clunio</taxon>
    </lineage>
</organism>